<dbReference type="PANTHER" id="PTHR28620">
    <property type="entry name" value="CENTROMERE PROTEIN V"/>
    <property type="match status" value="1"/>
</dbReference>
<sequence>MIKGKCHCGKVSYEFDDQPEYAIRCNCSICRRLGTLWIYSDASNIALNGINDTTTVSYSHGDMELDFRTCKGCGTSILWQSLETPGEGRMALNLNMAELEHIYGVPVRLFDGAESWSFFIEDPQTKFTEEDASSG</sequence>
<dbReference type="Gene3D" id="2.170.150.70">
    <property type="match status" value="1"/>
</dbReference>
<dbReference type="SUPFAM" id="SSF51316">
    <property type="entry name" value="Mss4-like"/>
    <property type="match status" value="1"/>
</dbReference>
<dbReference type="Proteomes" id="UP001161405">
    <property type="component" value="Unassembled WGS sequence"/>
</dbReference>
<reference evidence="5" key="1">
    <citation type="journal article" date="2014" name="Int. J. Syst. Evol. Microbiol.">
        <title>Complete genome of a new Firmicutes species belonging to the dominant human colonic microbiota ('Ruminococcus bicirculans') reveals two chromosomes and a selective capacity to utilize plant glucans.</title>
        <authorList>
            <consortium name="NISC Comparative Sequencing Program"/>
            <person name="Wegmann U."/>
            <person name="Louis P."/>
            <person name="Goesmann A."/>
            <person name="Henrissat B."/>
            <person name="Duncan S.H."/>
            <person name="Flint H.J."/>
        </authorList>
    </citation>
    <scope>NUCLEOTIDE SEQUENCE</scope>
    <source>
        <strain evidence="5">NBRC 107169</strain>
    </source>
</reference>
<evidence type="ECO:0000313" key="5">
    <source>
        <dbReference type="EMBL" id="GLQ16172.1"/>
    </source>
</evidence>
<evidence type="ECO:0000256" key="1">
    <source>
        <dbReference type="ARBA" id="ARBA00005495"/>
    </source>
</evidence>
<keyword evidence="3" id="KW-0862">Zinc</keyword>
<feature type="domain" description="CENP-V/GFA" evidence="4">
    <location>
        <begin position="2"/>
        <end position="117"/>
    </location>
</feature>
<accession>A0ABQ5UND4</accession>
<comment type="similarity">
    <text evidence="1">Belongs to the Gfa family.</text>
</comment>
<evidence type="ECO:0000256" key="3">
    <source>
        <dbReference type="ARBA" id="ARBA00022833"/>
    </source>
</evidence>
<dbReference type="InterPro" id="IPR006913">
    <property type="entry name" value="CENP-V/GFA"/>
</dbReference>
<dbReference type="PANTHER" id="PTHR28620:SF1">
    <property type="entry name" value="CENP-V_GFA DOMAIN-CONTAINING PROTEIN"/>
    <property type="match status" value="1"/>
</dbReference>
<keyword evidence="6" id="KW-1185">Reference proteome</keyword>
<reference evidence="5" key="2">
    <citation type="submission" date="2023-01" db="EMBL/GenBank/DDBJ databases">
        <title>Draft genome sequence of Maritalea porphyrae strain NBRC 107169.</title>
        <authorList>
            <person name="Sun Q."/>
            <person name="Mori K."/>
        </authorList>
    </citation>
    <scope>NUCLEOTIDE SEQUENCE</scope>
    <source>
        <strain evidence="5">NBRC 107169</strain>
    </source>
</reference>
<protein>
    <submittedName>
        <fullName evidence="5">Aldehyde-activating protein</fullName>
    </submittedName>
</protein>
<organism evidence="5 6">
    <name type="scientific">Maritalea porphyrae</name>
    <dbReference type="NCBI Taxonomy" id="880732"/>
    <lineage>
        <taxon>Bacteria</taxon>
        <taxon>Pseudomonadati</taxon>
        <taxon>Pseudomonadota</taxon>
        <taxon>Alphaproteobacteria</taxon>
        <taxon>Hyphomicrobiales</taxon>
        <taxon>Devosiaceae</taxon>
        <taxon>Maritalea</taxon>
    </lineage>
</organism>
<evidence type="ECO:0000313" key="6">
    <source>
        <dbReference type="Proteomes" id="UP001161405"/>
    </source>
</evidence>
<dbReference type="EMBL" id="BSNI01000001">
    <property type="protein sequence ID" value="GLQ16172.1"/>
    <property type="molecule type" value="Genomic_DNA"/>
</dbReference>
<dbReference type="InterPro" id="IPR052355">
    <property type="entry name" value="CENP-V-like"/>
</dbReference>
<evidence type="ECO:0000256" key="2">
    <source>
        <dbReference type="ARBA" id="ARBA00022723"/>
    </source>
</evidence>
<gene>
    <name evidence="5" type="ORF">GCM10007879_04210</name>
</gene>
<dbReference type="InterPro" id="IPR011057">
    <property type="entry name" value="Mss4-like_sf"/>
</dbReference>
<name>A0ABQ5UND4_9HYPH</name>
<proteinExistence type="inferred from homology"/>
<evidence type="ECO:0000259" key="4">
    <source>
        <dbReference type="PROSITE" id="PS51891"/>
    </source>
</evidence>
<dbReference type="PROSITE" id="PS51891">
    <property type="entry name" value="CENP_V_GFA"/>
    <property type="match status" value="1"/>
</dbReference>
<dbReference type="Pfam" id="PF04828">
    <property type="entry name" value="GFA"/>
    <property type="match status" value="1"/>
</dbReference>
<dbReference type="RefSeq" id="WP_284361595.1">
    <property type="nucleotide sequence ID" value="NZ_BSNI01000001.1"/>
</dbReference>
<comment type="caution">
    <text evidence="5">The sequence shown here is derived from an EMBL/GenBank/DDBJ whole genome shotgun (WGS) entry which is preliminary data.</text>
</comment>
<keyword evidence="2" id="KW-0479">Metal-binding</keyword>